<feature type="domain" description="HTH gntR-type" evidence="5">
    <location>
        <begin position="21"/>
        <end position="88"/>
    </location>
</feature>
<feature type="region of interest" description="Disordered" evidence="4">
    <location>
        <begin position="1"/>
        <end position="20"/>
    </location>
</feature>
<evidence type="ECO:0000313" key="6">
    <source>
        <dbReference type="EMBL" id="MEK8028542.1"/>
    </source>
</evidence>
<evidence type="ECO:0000313" key="7">
    <source>
        <dbReference type="Proteomes" id="UP001368500"/>
    </source>
</evidence>
<dbReference type="PANTHER" id="PTHR43537:SF52">
    <property type="entry name" value="FATTY ACID METABOLISM REGULATOR PROTEIN"/>
    <property type="match status" value="1"/>
</dbReference>
<evidence type="ECO:0000259" key="5">
    <source>
        <dbReference type="PROSITE" id="PS50949"/>
    </source>
</evidence>
<name>A0ABU9BF26_9BURK</name>
<dbReference type="SMART" id="SM00345">
    <property type="entry name" value="HTH_GNTR"/>
    <property type="match status" value="2"/>
</dbReference>
<dbReference type="InterPro" id="IPR008920">
    <property type="entry name" value="TF_FadR/GntR_C"/>
</dbReference>
<comment type="caution">
    <text evidence="6">The sequence shown here is derived from an EMBL/GenBank/DDBJ whole genome shotgun (WGS) entry which is preliminary data.</text>
</comment>
<keyword evidence="7" id="KW-1185">Reference proteome</keyword>
<protein>
    <submittedName>
        <fullName evidence="6">GntR family transcriptional regulator</fullName>
    </submittedName>
</protein>
<keyword evidence="1" id="KW-0805">Transcription regulation</keyword>
<keyword evidence="2" id="KW-0238">DNA-binding</keyword>
<keyword evidence="3" id="KW-0804">Transcription</keyword>
<dbReference type="Gene3D" id="1.20.120.530">
    <property type="entry name" value="GntR ligand-binding domain-like"/>
    <property type="match status" value="1"/>
</dbReference>
<dbReference type="InterPro" id="IPR011711">
    <property type="entry name" value="GntR_C"/>
</dbReference>
<sequence>MPRTTRSAPPSATPNDTDTLTPLQARVVREIVAHVRRSHLRAGEHLAESLLAEQIGTSRTPVNVALRHLAASGVLVHDHNRGYFLARDAASLDDVAERHSAEPDHPLYLRIAEDRLAGRLPDAMTEADLMRQYDCSRSVLRSVLSRVQQEGWIEKAVGHGWTFQPMIDSPQAYEESYLYRAAIEPTGLLAPGFTVDRVALGRLQREQRRIADGGWETMTAIELFQANSDFHETLALWSGNRFIVQSVRRMDQLRRLIEYRQARSRGPRREQALEHLQILEAITSGDLLRAASLMRSHLDGARRGKVHSRDVFAPPG</sequence>
<dbReference type="InterPro" id="IPR000524">
    <property type="entry name" value="Tscrpt_reg_HTH_GntR"/>
</dbReference>
<dbReference type="PROSITE" id="PS50949">
    <property type="entry name" value="HTH_GNTR"/>
    <property type="match status" value="1"/>
</dbReference>
<dbReference type="InterPro" id="IPR036390">
    <property type="entry name" value="WH_DNA-bd_sf"/>
</dbReference>
<evidence type="ECO:0000256" key="1">
    <source>
        <dbReference type="ARBA" id="ARBA00023015"/>
    </source>
</evidence>
<proteinExistence type="predicted"/>
<evidence type="ECO:0000256" key="3">
    <source>
        <dbReference type="ARBA" id="ARBA00023163"/>
    </source>
</evidence>
<dbReference type="InterPro" id="IPR036388">
    <property type="entry name" value="WH-like_DNA-bd_sf"/>
</dbReference>
<dbReference type="SUPFAM" id="SSF48008">
    <property type="entry name" value="GntR ligand-binding domain-like"/>
    <property type="match status" value="1"/>
</dbReference>
<dbReference type="Proteomes" id="UP001368500">
    <property type="component" value="Unassembled WGS sequence"/>
</dbReference>
<dbReference type="Gene3D" id="1.10.10.10">
    <property type="entry name" value="Winged helix-like DNA-binding domain superfamily/Winged helix DNA-binding domain"/>
    <property type="match status" value="2"/>
</dbReference>
<dbReference type="RefSeq" id="WP_341376323.1">
    <property type="nucleotide sequence ID" value="NZ_JBBUTF010000025.1"/>
</dbReference>
<dbReference type="EMBL" id="JBBUTF010000025">
    <property type="protein sequence ID" value="MEK8028542.1"/>
    <property type="molecule type" value="Genomic_DNA"/>
</dbReference>
<dbReference type="Pfam" id="PF00392">
    <property type="entry name" value="GntR"/>
    <property type="match status" value="1"/>
</dbReference>
<reference evidence="6 7" key="1">
    <citation type="submission" date="2024-04" db="EMBL/GenBank/DDBJ databases">
        <title>Novel species of the genus Ideonella isolated from streams.</title>
        <authorList>
            <person name="Lu H."/>
        </authorList>
    </citation>
    <scope>NUCLEOTIDE SEQUENCE [LARGE SCALE GENOMIC DNA]</scope>
    <source>
        <strain evidence="6 7">BYS139W</strain>
    </source>
</reference>
<gene>
    <name evidence="6" type="ORF">AACH11_21500</name>
</gene>
<evidence type="ECO:0000256" key="2">
    <source>
        <dbReference type="ARBA" id="ARBA00023125"/>
    </source>
</evidence>
<dbReference type="PANTHER" id="PTHR43537">
    <property type="entry name" value="TRANSCRIPTIONAL REGULATOR, GNTR FAMILY"/>
    <property type="match status" value="1"/>
</dbReference>
<evidence type="ECO:0000256" key="4">
    <source>
        <dbReference type="SAM" id="MobiDB-lite"/>
    </source>
</evidence>
<dbReference type="Pfam" id="PF07729">
    <property type="entry name" value="FCD"/>
    <property type="match status" value="1"/>
</dbReference>
<dbReference type="SMART" id="SM00895">
    <property type="entry name" value="FCD"/>
    <property type="match status" value="1"/>
</dbReference>
<accession>A0ABU9BF26</accession>
<organism evidence="6 7">
    <name type="scientific">Pseudaquabacterium rugosum</name>
    <dbReference type="NCBI Taxonomy" id="2984194"/>
    <lineage>
        <taxon>Bacteria</taxon>
        <taxon>Pseudomonadati</taxon>
        <taxon>Pseudomonadota</taxon>
        <taxon>Betaproteobacteria</taxon>
        <taxon>Burkholderiales</taxon>
        <taxon>Sphaerotilaceae</taxon>
        <taxon>Pseudaquabacterium</taxon>
    </lineage>
</organism>
<dbReference type="SUPFAM" id="SSF46785">
    <property type="entry name" value="Winged helix' DNA-binding domain"/>
    <property type="match status" value="2"/>
</dbReference>